<feature type="domain" description="Glycosyltransferase subfamily 4-like N-terminal" evidence="4">
    <location>
        <begin position="36"/>
        <end position="202"/>
    </location>
</feature>
<dbReference type="SUPFAM" id="SSF53756">
    <property type="entry name" value="UDP-Glycosyltransferase/glycogen phosphorylase"/>
    <property type="match status" value="1"/>
</dbReference>
<dbReference type="Pfam" id="PF13439">
    <property type="entry name" value="Glyco_transf_4"/>
    <property type="match status" value="1"/>
</dbReference>
<sequence length="408" mass="42627">MAAGAAALAGLGPLLPLRPGGGRRIGFLLPLFSFAGLEKVVLSQAQVLRAHGWRCFLFVLGAGRAERGPDFAAAFEGVVLLEGLGEQAVEWRGGYFGAGVSRFDREAESPAVLGLLAGMDVVVNVHSLAGQGLMASLRRLGTRTYGGLHLIEHGPWGEPQGTPHIQLAYEHAYDGVLVISRKLRDWCQAAGIPGEKLHLIPNAPGHRTPPARVAAALRARRLRPAGPLRVLYLGRLDAQKGIDRLAAMIGRMAGEDIAWRVAGRAVLGEAEVALPVPVEPPALSPEALDALYADADVLVLPSRFEGVPLVVLEAQRLGCVPVATDVGAVSEAIADGVDGVLIRTDVPEEAVVDGFVAALRGLAADRARLRAMAEAGAARIAAMGWEEAMAEFLGHLDAVCPPAAGAGP</sequence>
<dbReference type="CDD" id="cd03801">
    <property type="entry name" value="GT4_PimA-like"/>
    <property type="match status" value="1"/>
</dbReference>
<proteinExistence type="inferred from homology"/>
<accession>A0ABT1DCQ7</accession>
<organism evidence="5 6">
    <name type="scientific">Siccirubricoccus soli</name>
    <dbReference type="NCBI Taxonomy" id="2899147"/>
    <lineage>
        <taxon>Bacteria</taxon>
        <taxon>Pseudomonadati</taxon>
        <taxon>Pseudomonadota</taxon>
        <taxon>Alphaproteobacteria</taxon>
        <taxon>Acetobacterales</taxon>
        <taxon>Roseomonadaceae</taxon>
        <taxon>Siccirubricoccus</taxon>
    </lineage>
</organism>
<protein>
    <submittedName>
        <fullName evidence="5">Glycosyltransferase family 4 protein</fullName>
    </submittedName>
</protein>
<evidence type="ECO:0000313" key="5">
    <source>
        <dbReference type="EMBL" id="MCO6419713.1"/>
    </source>
</evidence>
<reference evidence="5 6" key="1">
    <citation type="submission" date="2021-12" db="EMBL/GenBank/DDBJ databases">
        <title>Siccirubricoccus leaddurans sp. nov., a high concentration Zn2+ tolerance bacterium.</title>
        <authorList>
            <person name="Cao Y."/>
        </authorList>
    </citation>
    <scope>NUCLEOTIDE SEQUENCE [LARGE SCALE GENOMIC DNA]</scope>
    <source>
        <strain evidence="5 6">KC 17139</strain>
    </source>
</reference>
<evidence type="ECO:0000313" key="6">
    <source>
        <dbReference type="Proteomes" id="UP001523392"/>
    </source>
</evidence>
<dbReference type="PANTHER" id="PTHR12526:SF640">
    <property type="entry name" value="COLANIC ACID BIOSYNTHESIS GLYCOSYLTRANSFERASE WCAL-RELATED"/>
    <property type="match status" value="1"/>
</dbReference>
<dbReference type="Proteomes" id="UP001523392">
    <property type="component" value="Unassembled WGS sequence"/>
</dbReference>
<dbReference type="EMBL" id="JAFIRR010000218">
    <property type="protein sequence ID" value="MCO6419713.1"/>
    <property type="molecule type" value="Genomic_DNA"/>
</dbReference>
<keyword evidence="6" id="KW-1185">Reference proteome</keyword>
<dbReference type="InterPro" id="IPR028098">
    <property type="entry name" value="Glyco_trans_4-like_N"/>
</dbReference>
<evidence type="ECO:0000256" key="3">
    <source>
        <dbReference type="ARBA" id="ARBA00022679"/>
    </source>
</evidence>
<dbReference type="Pfam" id="PF13692">
    <property type="entry name" value="Glyco_trans_1_4"/>
    <property type="match status" value="1"/>
</dbReference>
<evidence type="ECO:0000256" key="2">
    <source>
        <dbReference type="ARBA" id="ARBA00022676"/>
    </source>
</evidence>
<evidence type="ECO:0000256" key="1">
    <source>
        <dbReference type="ARBA" id="ARBA00009481"/>
    </source>
</evidence>
<dbReference type="Gene3D" id="3.40.50.2000">
    <property type="entry name" value="Glycogen Phosphorylase B"/>
    <property type="match status" value="2"/>
</dbReference>
<dbReference type="PANTHER" id="PTHR12526">
    <property type="entry name" value="GLYCOSYLTRANSFERASE"/>
    <property type="match status" value="1"/>
</dbReference>
<gene>
    <name evidence="5" type="ORF">JYK14_26620</name>
</gene>
<keyword evidence="3" id="KW-0808">Transferase</keyword>
<name>A0ABT1DCQ7_9PROT</name>
<keyword evidence="2" id="KW-0328">Glycosyltransferase</keyword>
<evidence type="ECO:0000259" key="4">
    <source>
        <dbReference type="Pfam" id="PF13439"/>
    </source>
</evidence>
<comment type="similarity">
    <text evidence="1">Belongs to the glycosyltransferase group 1 family. Glycosyltransferase 4 subfamily.</text>
</comment>
<comment type="caution">
    <text evidence="5">The sequence shown here is derived from an EMBL/GenBank/DDBJ whole genome shotgun (WGS) entry which is preliminary data.</text>
</comment>